<proteinExistence type="predicted"/>
<name>E2A6B1_CAMFO</name>
<sequence>MNSDEDTRRETSPEKVNEYTAERTPVLFSGLDGGHWPQDCEQSSGLGGNGERRTPSAAFVRSVLNGAKWKWKSIFSPSNGHTGGVIIRDFRAACPTTEIRSRKFTETFQSPKDWLVQYLRRDPGLDMTMREGGGVKKREREEEKVYRRIWYSHREEGITSREDSRYPRDLVNRRVGPRNFKPRADTFDSRAISSARSELRGFYELTHFIFHELACCRRRARSYVPNVSMAVIAIYGFEKLNTIFTKSFVFETIKDTNLNKCEASSLSDGAALRCRARNNFLCWNECYETTSDERRGEEADQISQPLSLVSVSKHDLLPARV</sequence>
<dbReference type="AlphaFoldDB" id="E2A6B1"/>
<dbReference type="InParanoid" id="E2A6B1"/>
<feature type="region of interest" description="Disordered" evidence="1">
    <location>
        <begin position="1"/>
        <end position="53"/>
    </location>
</feature>
<evidence type="ECO:0000313" key="2">
    <source>
        <dbReference type="EMBL" id="EFN70996.1"/>
    </source>
</evidence>
<reference evidence="2 3" key="1">
    <citation type="journal article" date="2010" name="Science">
        <title>Genomic comparison of the ants Camponotus floridanus and Harpegnathos saltator.</title>
        <authorList>
            <person name="Bonasio R."/>
            <person name="Zhang G."/>
            <person name="Ye C."/>
            <person name="Mutti N.S."/>
            <person name="Fang X."/>
            <person name="Qin N."/>
            <person name="Donahue G."/>
            <person name="Yang P."/>
            <person name="Li Q."/>
            <person name="Li C."/>
            <person name="Zhang P."/>
            <person name="Huang Z."/>
            <person name="Berger S.L."/>
            <person name="Reinberg D."/>
            <person name="Wang J."/>
            <person name="Liebig J."/>
        </authorList>
    </citation>
    <scope>NUCLEOTIDE SEQUENCE [LARGE SCALE GENOMIC DNA]</scope>
    <source>
        <strain evidence="3">C129</strain>
    </source>
</reference>
<accession>E2A6B1</accession>
<gene>
    <name evidence="2" type="ORF">EAG_09885</name>
</gene>
<keyword evidence="3" id="KW-1185">Reference proteome</keyword>
<feature type="compositionally biased region" description="Basic and acidic residues" evidence="1">
    <location>
        <begin position="1"/>
        <end position="21"/>
    </location>
</feature>
<evidence type="ECO:0000313" key="3">
    <source>
        <dbReference type="Proteomes" id="UP000000311"/>
    </source>
</evidence>
<dbReference type="EMBL" id="GL437123">
    <property type="protein sequence ID" value="EFN70996.1"/>
    <property type="molecule type" value="Genomic_DNA"/>
</dbReference>
<dbReference type="Proteomes" id="UP000000311">
    <property type="component" value="Unassembled WGS sequence"/>
</dbReference>
<evidence type="ECO:0000256" key="1">
    <source>
        <dbReference type="SAM" id="MobiDB-lite"/>
    </source>
</evidence>
<protein>
    <submittedName>
        <fullName evidence="2">Uncharacterized protein</fullName>
    </submittedName>
</protein>
<organism evidence="3">
    <name type="scientific">Camponotus floridanus</name>
    <name type="common">Florida carpenter ant</name>
    <dbReference type="NCBI Taxonomy" id="104421"/>
    <lineage>
        <taxon>Eukaryota</taxon>
        <taxon>Metazoa</taxon>
        <taxon>Ecdysozoa</taxon>
        <taxon>Arthropoda</taxon>
        <taxon>Hexapoda</taxon>
        <taxon>Insecta</taxon>
        <taxon>Pterygota</taxon>
        <taxon>Neoptera</taxon>
        <taxon>Endopterygota</taxon>
        <taxon>Hymenoptera</taxon>
        <taxon>Apocrita</taxon>
        <taxon>Aculeata</taxon>
        <taxon>Formicoidea</taxon>
        <taxon>Formicidae</taxon>
        <taxon>Formicinae</taxon>
        <taxon>Camponotus</taxon>
    </lineage>
</organism>